<evidence type="ECO:0000313" key="2">
    <source>
        <dbReference type="EMBL" id="GAP44457.1"/>
    </source>
</evidence>
<dbReference type="OrthoDB" id="7060422at2"/>
<feature type="transmembrane region" description="Helical" evidence="1">
    <location>
        <begin position="202"/>
        <end position="220"/>
    </location>
</feature>
<feature type="transmembrane region" description="Helical" evidence="1">
    <location>
        <begin position="139"/>
        <end position="157"/>
    </location>
</feature>
<dbReference type="Pfam" id="PF14329">
    <property type="entry name" value="DUF4386"/>
    <property type="match status" value="1"/>
</dbReference>
<reference evidence="2" key="1">
    <citation type="journal article" date="2015" name="Genome Announc.">
        <title>Draft Genome Sequence of Bacteroidales Strain TBC1, a Novel Isolate from a Methanogenic Wastewater Treatment System.</title>
        <authorList>
            <person name="Tourlousse D.M."/>
            <person name="Matsuura N."/>
            <person name="Sun L."/>
            <person name="Toyonaga M."/>
            <person name="Kuroda K."/>
            <person name="Ohashi A."/>
            <person name="Cruz R."/>
            <person name="Yamaguchi T."/>
            <person name="Sekiguchi Y."/>
        </authorList>
    </citation>
    <scope>NUCLEOTIDE SEQUENCE [LARGE SCALE GENOMIC DNA]</scope>
    <source>
        <strain evidence="2">TBC1</strain>
    </source>
</reference>
<dbReference type="STRING" id="1678841.TBC1_12265"/>
<sequence>MKNNEKRQGVISGVSLIVMAILAGFSFGYAHSSLVVESPELTLKNLFENKPLFLAEISGWSLIFVADLVVAISLYFFFRNTSKQVSLITALIRIAYTLLLGVAIVQLFKIIPVLNSENAVSDALMIAKTSEHLQLFEKIWSVGLIVFGLHLIGLGYLSVKSASVHAFIGYLLYFGGFSYTLLHSARQLNLSDAGVLNSVEGVLALPMALAEMLLAIWLIYNGVRKSSLKNKSGV</sequence>
<organism evidence="2">
    <name type="scientific">Lentimicrobium saccharophilum</name>
    <dbReference type="NCBI Taxonomy" id="1678841"/>
    <lineage>
        <taxon>Bacteria</taxon>
        <taxon>Pseudomonadati</taxon>
        <taxon>Bacteroidota</taxon>
        <taxon>Bacteroidia</taxon>
        <taxon>Bacteroidales</taxon>
        <taxon>Lentimicrobiaceae</taxon>
        <taxon>Lentimicrobium</taxon>
    </lineage>
</organism>
<evidence type="ECO:0008006" key="4">
    <source>
        <dbReference type="Google" id="ProtNLM"/>
    </source>
</evidence>
<keyword evidence="3" id="KW-1185">Reference proteome</keyword>
<evidence type="ECO:0000256" key="1">
    <source>
        <dbReference type="SAM" id="Phobius"/>
    </source>
</evidence>
<dbReference type="AlphaFoldDB" id="A0A0S7C5P5"/>
<keyword evidence="1" id="KW-1133">Transmembrane helix</keyword>
<protein>
    <recommendedName>
        <fullName evidence="4">DUF4386 domain-containing protein</fullName>
    </recommendedName>
</protein>
<accession>A0A0S7C5P5</accession>
<dbReference type="InterPro" id="IPR025495">
    <property type="entry name" value="DUF4386"/>
</dbReference>
<feature type="transmembrane region" description="Helical" evidence="1">
    <location>
        <begin position="52"/>
        <end position="78"/>
    </location>
</feature>
<proteinExistence type="predicted"/>
<keyword evidence="1" id="KW-0472">Membrane</keyword>
<evidence type="ECO:0000313" key="3">
    <source>
        <dbReference type="Proteomes" id="UP000053091"/>
    </source>
</evidence>
<dbReference type="Proteomes" id="UP000053091">
    <property type="component" value="Unassembled WGS sequence"/>
</dbReference>
<feature type="transmembrane region" description="Helical" evidence="1">
    <location>
        <begin position="164"/>
        <end position="182"/>
    </location>
</feature>
<name>A0A0S7C5P5_9BACT</name>
<dbReference type="EMBL" id="DF968183">
    <property type="protein sequence ID" value="GAP44457.1"/>
    <property type="molecule type" value="Genomic_DNA"/>
</dbReference>
<feature type="transmembrane region" description="Helical" evidence="1">
    <location>
        <begin position="12"/>
        <end position="32"/>
    </location>
</feature>
<dbReference type="RefSeq" id="WP_062043781.1">
    <property type="nucleotide sequence ID" value="NZ_DF968183.1"/>
</dbReference>
<feature type="transmembrane region" description="Helical" evidence="1">
    <location>
        <begin position="90"/>
        <end position="111"/>
    </location>
</feature>
<dbReference type="PATRIC" id="fig|1678841.3.peg.2952"/>
<keyword evidence="1" id="KW-0812">Transmembrane</keyword>
<gene>
    <name evidence="2" type="ORF">TBC1_12265</name>
</gene>